<reference evidence="2 3" key="1">
    <citation type="journal article" date="2023" name="Elife">
        <title>Identification of key yeast species and microbe-microbe interactions impacting larval growth of Drosophila in the wild.</title>
        <authorList>
            <person name="Mure A."/>
            <person name="Sugiura Y."/>
            <person name="Maeda R."/>
            <person name="Honda K."/>
            <person name="Sakurai N."/>
            <person name="Takahashi Y."/>
            <person name="Watada M."/>
            <person name="Katoh T."/>
            <person name="Gotoh A."/>
            <person name="Gotoh Y."/>
            <person name="Taniguchi I."/>
            <person name="Nakamura K."/>
            <person name="Hayashi T."/>
            <person name="Katayama T."/>
            <person name="Uemura T."/>
            <person name="Hattori Y."/>
        </authorList>
    </citation>
    <scope>NUCLEOTIDE SEQUENCE [LARGE SCALE GENOMIC DNA]</scope>
    <source>
        <strain evidence="2 3">SB-73</strain>
    </source>
</reference>
<keyword evidence="3" id="KW-1185">Reference proteome</keyword>
<organism evidence="2 3">
    <name type="scientific">Starmerella bacillaris</name>
    <name type="common">Yeast</name>
    <name type="synonym">Candida zemplinina</name>
    <dbReference type="NCBI Taxonomy" id="1247836"/>
    <lineage>
        <taxon>Eukaryota</taxon>
        <taxon>Fungi</taxon>
        <taxon>Dikarya</taxon>
        <taxon>Ascomycota</taxon>
        <taxon>Saccharomycotina</taxon>
        <taxon>Dipodascomycetes</taxon>
        <taxon>Dipodascales</taxon>
        <taxon>Trichomonascaceae</taxon>
        <taxon>Starmerella</taxon>
    </lineage>
</organism>
<evidence type="ECO:0000313" key="2">
    <source>
        <dbReference type="EMBL" id="GMM50721.1"/>
    </source>
</evidence>
<dbReference type="EMBL" id="BTGC01000003">
    <property type="protein sequence ID" value="GMM50721.1"/>
    <property type="molecule type" value="Genomic_DNA"/>
</dbReference>
<feature type="compositionally biased region" description="Low complexity" evidence="1">
    <location>
        <begin position="27"/>
        <end position="43"/>
    </location>
</feature>
<dbReference type="Gene3D" id="2.130.10.10">
    <property type="entry name" value="YVTN repeat-like/Quinoprotein amine dehydrogenase"/>
    <property type="match status" value="1"/>
</dbReference>
<evidence type="ECO:0000313" key="3">
    <source>
        <dbReference type="Proteomes" id="UP001362899"/>
    </source>
</evidence>
<accession>A0AAV5RHU1</accession>
<sequence length="405" mass="44945">MSLDKWLNGKIVTSKVSSETQDKGNARRASASSREENSLSNSPSRKKPKVESFIFKSGITSPRSHHVSETIYSLACFKKSAHYAIGLEGKGLEIRKCSDTNSLENETMWSDPTFSNDPIEDMIVNVNDSLLYTSNDSISVIYSSGTLERYRFNKNYAVDGFATRIAIPDSHPELLAAGTTNGTVHLIDLREKMHSDPKVFKNMHAVTTGPKAQRLYPQISALAWIDGFRLATGNNVYGSMKLWDIRMPKKSAISQTCLSKSPINSICAGNGMIYALSRNSEVHVLESLDLTKDWSYSNSDILKVNSLKPQIDLLPNNTVAIGGCNGLSLFQQTKETNESLDRTVESTEKCSFKGKWDLIKDEDCVTSKDCLRSEISVVKYHSFARQLLATDTNKVLLYSIPPSDV</sequence>
<dbReference type="InterPro" id="IPR015943">
    <property type="entry name" value="WD40/YVTN_repeat-like_dom_sf"/>
</dbReference>
<feature type="region of interest" description="Disordered" evidence="1">
    <location>
        <begin position="14"/>
        <end position="46"/>
    </location>
</feature>
<gene>
    <name evidence="2" type="ORF">DASB73_016790</name>
</gene>
<comment type="caution">
    <text evidence="2">The sequence shown here is derived from an EMBL/GenBank/DDBJ whole genome shotgun (WGS) entry which is preliminary data.</text>
</comment>
<evidence type="ECO:0000256" key="1">
    <source>
        <dbReference type="SAM" id="MobiDB-lite"/>
    </source>
</evidence>
<proteinExistence type="predicted"/>
<dbReference type="InterPro" id="IPR036322">
    <property type="entry name" value="WD40_repeat_dom_sf"/>
</dbReference>
<dbReference type="SUPFAM" id="SSF50978">
    <property type="entry name" value="WD40 repeat-like"/>
    <property type="match status" value="1"/>
</dbReference>
<name>A0AAV5RHU1_STABA</name>
<dbReference type="Proteomes" id="UP001362899">
    <property type="component" value="Unassembled WGS sequence"/>
</dbReference>
<dbReference type="AlphaFoldDB" id="A0AAV5RHU1"/>
<protein>
    <submittedName>
        <fullName evidence="2">Uncharacterized protein</fullName>
    </submittedName>
</protein>